<feature type="domain" description="HTH cro/C1-type" evidence="1">
    <location>
        <begin position="27"/>
        <end position="64"/>
    </location>
</feature>
<dbReference type="AlphaFoldDB" id="A0A926DQ10"/>
<comment type="caution">
    <text evidence="2">The sequence shown here is derived from an EMBL/GenBank/DDBJ whole genome shotgun (WGS) entry which is preliminary data.</text>
</comment>
<dbReference type="SUPFAM" id="SSF47413">
    <property type="entry name" value="lambda repressor-like DNA-binding domains"/>
    <property type="match status" value="1"/>
</dbReference>
<dbReference type="GO" id="GO:0003677">
    <property type="term" value="F:DNA binding"/>
    <property type="evidence" value="ECO:0007669"/>
    <property type="project" value="InterPro"/>
</dbReference>
<organism evidence="2 3">
    <name type="scientific">Congzhengia minquanensis</name>
    <dbReference type="NCBI Taxonomy" id="2763657"/>
    <lineage>
        <taxon>Bacteria</taxon>
        <taxon>Bacillati</taxon>
        <taxon>Bacillota</taxon>
        <taxon>Clostridia</taxon>
        <taxon>Eubacteriales</taxon>
        <taxon>Oscillospiraceae</taxon>
        <taxon>Congzhengia</taxon>
    </lineage>
</organism>
<name>A0A926DQ10_9FIRM</name>
<evidence type="ECO:0000313" key="3">
    <source>
        <dbReference type="Proteomes" id="UP000611762"/>
    </source>
</evidence>
<dbReference type="CDD" id="cd00093">
    <property type="entry name" value="HTH_XRE"/>
    <property type="match status" value="1"/>
</dbReference>
<dbReference type="InterPro" id="IPR010982">
    <property type="entry name" value="Lambda_DNA-bd_dom_sf"/>
</dbReference>
<proteinExistence type="predicted"/>
<sequence>MYKSNNIADRIKIQAYSNDLSLNKILENCGLGKNTISHIKAGSIPRADNLAKIADELGCSVDYLLGRTNNPEINH</sequence>
<reference evidence="2" key="1">
    <citation type="submission" date="2020-08" db="EMBL/GenBank/DDBJ databases">
        <title>Genome public.</title>
        <authorList>
            <person name="Liu C."/>
            <person name="Sun Q."/>
        </authorList>
    </citation>
    <scope>NUCLEOTIDE SEQUENCE</scope>
    <source>
        <strain evidence="2">H8</strain>
    </source>
</reference>
<keyword evidence="3" id="KW-1185">Reference proteome</keyword>
<accession>A0A926DQ10</accession>
<dbReference type="Pfam" id="PF01381">
    <property type="entry name" value="HTH_3"/>
    <property type="match status" value="1"/>
</dbReference>
<gene>
    <name evidence="2" type="ORF">H8698_09680</name>
</gene>
<dbReference type="PROSITE" id="PS50943">
    <property type="entry name" value="HTH_CROC1"/>
    <property type="match status" value="1"/>
</dbReference>
<dbReference type="Proteomes" id="UP000611762">
    <property type="component" value="Unassembled WGS sequence"/>
</dbReference>
<dbReference type="EMBL" id="JACRSU010000003">
    <property type="protein sequence ID" value="MBC8541244.1"/>
    <property type="molecule type" value="Genomic_DNA"/>
</dbReference>
<evidence type="ECO:0000259" key="1">
    <source>
        <dbReference type="PROSITE" id="PS50943"/>
    </source>
</evidence>
<dbReference type="Gene3D" id="1.10.260.40">
    <property type="entry name" value="lambda repressor-like DNA-binding domains"/>
    <property type="match status" value="1"/>
</dbReference>
<protein>
    <submittedName>
        <fullName evidence="2">Helix-turn-helix transcriptional regulator</fullName>
    </submittedName>
</protein>
<dbReference type="InterPro" id="IPR001387">
    <property type="entry name" value="Cro/C1-type_HTH"/>
</dbReference>
<evidence type="ECO:0000313" key="2">
    <source>
        <dbReference type="EMBL" id="MBC8541244.1"/>
    </source>
</evidence>